<evidence type="ECO:0000259" key="1">
    <source>
        <dbReference type="Pfam" id="PF08241"/>
    </source>
</evidence>
<reference evidence="2" key="1">
    <citation type="submission" date="2021-04" db="EMBL/GenBank/DDBJ databases">
        <authorList>
            <person name="Rodrigo-Torres L."/>
            <person name="Arahal R. D."/>
            <person name="Lucena T."/>
        </authorList>
    </citation>
    <scope>NUCLEOTIDE SEQUENCE</scope>
    <source>
        <strain evidence="2">CECT 9275</strain>
    </source>
</reference>
<dbReference type="AlphaFoldDB" id="A0A916JFC6"/>
<proteinExistence type="predicted"/>
<dbReference type="Proteomes" id="UP000680038">
    <property type="component" value="Unassembled WGS sequence"/>
</dbReference>
<dbReference type="EMBL" id="CAJRAF010000002">
    <property type="protein sequence ID" value="CAG4999684.1"/>
    <property type="molecule type" value="Genomic_DNA"/>
</dbReference>
<dbReference type="RefSeq" id="WP_215238928.1">
    <property type="nucleotide sequence ID" value="NZ_CAJRAF010000002.1"/>
</dbReference>
<evidence type="ECO:0000313" key="2">
    <source>
        <dbReference type="EMBL" id="CAG4999684.1"/>
    </source>
</evidence>
<keyword evidence="3" id="KW-1185">Reference proteome</keyword>
<dbReference type="GO" id="GO:0008757">
    <property type="term" value="F:S-adenosylmethionine-dependent methyltransferase activity"/>
    <property type="evidence" value="ECO:0007669"/>
    <property type="project" value="InterPro"/>
</dbReference>
<dbReference type="CDD" id="cd02440">
    <property type="entry name" value="AdoMet_MTases"/>
    <property type="match status" value="1"/>
</dbReference>
<name>A0A916JFC6_9BACT</name>
<organism evidence="2 3">
    <name type="scientific">Dyadobacter helix</name>
    <dbReference type="NCBI Taxonomy" id="2822344"/>
    <lineage>
        <taxon>Bacteria</taxon>
        <taxon>Pseudomonadati</taxon>
        <taxon>Bacteroidota</taxon>
        <taxon>Cytophagia</taxon>
        <taxon>Cytophagales</taxon>
        <taxon>Spirosomataceae</taxon>
        <taxon>Dyadobacter</taxon>
    </lineage>
</organism>
<dbReference type="InterPro" id="IPR029063">
    <property type="entry name" value="SAM-dependent_MTases_sf"/>
</dbReference>
<feature type="domain" description="Methyltransferase type 11" evidence="1">
    <location>
        <begin position="40"/>
        <end position="83"/>
    </location>
</feature>
<sequence length="286" mass="33968">MSNKKPALLNVGCGDKFHGDWTNIDMVSHYPEVIEYNILNELPFQANTYDVVYHSQVLEHIPRERSIYFLSECYRVTKPGGIIRIVTPDLENIVKEYLTYLNLCLSDKNDLAEQNYDWILLEMYDQTVRNYNGGQMLNYIERPVLINEEYVIGRIGYVAELIRSRYLNATKGKERDSFFLTLLRRISRNFNYSGVRRNLLRLLLTREEMDFMRIGQFRKGGEVHYWMYDRFSLSRMLTEVGFNEVKIKTPFESDILDWARYELDVKNNRIYDPTSLFIEARKPVSK</sequence>
<gene>
    <name evidence="2" type="ORF">DYBT9275_02279</name>
</gene>
<comment type="caution">
    <text evidence="2">The sequence shown here is derived from an EMBL/GenBank/DDBJ whole genome shotgun (WGS) entry which is preliminary data.</text>
</comment>
<accession>A0A916JFC6</accession>
<evidence type="ECO:0000313" key="3">
    <source>
        <dbReference type="Proteomes" id="UP000680038"/>
    </source>
</evidence>
<dbReference type="InterPro" id="IPR013216">
    <property type="entry name" value="Methyltransf_11"/>
</dbReference>
<protein>
    <recommendedName>
        <fullName evidence="1">Methyltransferase type 11 domain-containing protein</fullName>
    </recommendedName>
</protein>
<dbReference type="SUPFAM" id="SSF53335">
    <property type="entry name" value="S-adenosyl-L-methionine-dependent methyltransferases"/>
    <property type="match status" value="1"/>
</dbReference>
<dbReference type="Pfam" id="PF08241">
    <property type="entry name" value="Methyltransf_11"/>
    <property type="match status" value="1"/>
</dbReference>
<dbReference type="Gene3D" id="3.40.50.150">
    <property type="entry name" value="Vaccinia Virus protein VP39"/>
    <property type="match status" value="1"/>
</dbReference>